<organism evidence="3 4">
    <name type="scientific">Trypanosoma theileri</name>
    <dbReference type="NCBI Taxonomy" id="67003"/>
    <lineage>
        <taxon>Eukaryota</taxon>
        <taxon>Discoba</taxon>
        <taxon>Euglenozoa</taxon>
        <taxon>Kinetoplastea</taxon>
        <taxon>Metakinetoplastina</taxon>
        <taxon>Trypanosomatida</taxon>
        <taxon>Trypanosomatidae</taxon>
        <taxon>Trypanosoma</taxon>
    </lineage>
</organism>
<keyword evidence="2" id="KW-0812">Transmembrane</keyword>
<feature type="transmembrane region" description="Helical" evidence="2">
    <location>
        <begin position="220"/>
        <end position="239"/>
    </location>
</feature>
<gene>
    <name evidence="3" type="ORF">TM35_000211510</name>
</gene>
<keyword evidence="4" id="KW-1185">Reference proteome</keyword>
<dbReference type="VEuPathDB" id="TriTrypDB:TM35_000211510"/>
<proteinExistence type="predicted"/>
<name>A0A1X0NS63_9TRYP</name>
<dbReference type="Proteomes" id="UP000192257">
    <property type="component" value="Unassembled WGS sequence"/>
</dbReference>
<reference evidence="3 4" key="1">
    <citation type="submission" date="2017-03" db="EMBL/GenBank/DDBJ databases">
        <title>An alternative strategy for trypanosome survival in the mammalian bloodstream revealed through genome and transcriptome analysis of the ubiquitous bovine parasite Trypanosoma (Megatrypanum) theileri.</title>
        <authorList>
            <person name="Kelly S."/>
            <person name="Ivens A."/>
            <person name="Mott A."/>
            <person name="O'Neill E."/>
            <person name="Emms D."/>
            <person name="Macleod O."/>
            <person name="Voorheis P."/>
            <person name="Matthews J."/>
            <person name="Matthews K."/>
            <person name="Carrington M."/>
        </authorList>
    </citation>
    <scope>NUCLEOTIDE SEQUENCE [LARGE SCALE GENOMIC DNA]</scope>
    <source>
        <strain evidence="3">Edinburgh</strain>
    </source>
</reference>
<comment type="caution">
    <text evidence="3">The sequence shown here is derived from an EMBL/GenBank/DDBJ whole genome shotgun (WGS) entry which is preliminary data.</text>
</comment>
<dbReference type="AlphaFoldDB" id="A0A1X0NS63"/>
<feature type="transmembrane region" description="Helical" evidence="2">
    <location>
        <begin position="260"/>
        <end position="277"/>
    </location>
</feature>
<evidence type="ECO:0000313" key="3">
    <source>
        <dbReference type="EMBL" id="ORC87545.1"/>
    </source>
</evidence>
<dbReference type="OrthoDB" id="248646at2759"/>
<protein>
    <submittedName>
        <fullName evidence="3">Uncharacterized protein</fullName>
    </submittedName>
</protein>
<evidence type="ECO:0000256" key="2">
    <source>
        <dbReference type="SAM" id="Phobius"/>
    </source>
</evidence>
<feature type="transmembrane region" description="Helical" evidence="2">
    <location>
        <begin position="351"/>
        <end position="368"/>
    </location>
</feature>
<dbReference type="GeneID" id="39986781"/>
<dbReference type="RefSeq" id="XP_028881611.1">
    <property type="nucleotide sequence ID" value="XM_029027001.1"/>
</dbReference>
<dbReference type="EMBL" id="NBCO01000021">
    <property type="protein sequence ID" value="ORC87545.1"/>
    <property type="molecule type" value="Genomic_DNA"/>
</dbReference>
<keyword evidence="2" id="KW-1133">Transmembrane helix</keyword>
<accession>A0A1X0NS63</accession>
<evidence type="ECO:0000313" key="4">
    <source>
        <dbReference type="Proteomes" id="UP000192257"/>
    </source>
</evidence>
<sequence length="369" mass="40676">MAWFPLRLWSRSSPAVVEGHFWALTRYRIGRRFIGLDYADNVILFPAYRTRRWGGWAAVTLGANNTGYVTNDTSAVNVLEDGYPLHWRASAKLQAFVAEEKRMWQAKREAELVRRAAEKAAEKIAATAGSTNNAVGGGGKTDGSGSQDKPAGGQDGNSHSNGHHNHHPHVGGSAARTAETYLYDSEQDFRDALTIKCSSPGFVKRHLRISRLTTIIYKALYFYLWGIAISLIVQAYLMFRSWLNPPARQGLKNLEDHVLHIPKVLFAFCVSGVAWVARKLHPVVDPLLQLLEEKFPQVNWSVASPEAIATRADQLAGHDKATSPGAAAAAANKAALKKKAQMSSDEGRRGLWMQILMALLCVFSLLCVL</sequence>
<feature type="region of interest" description="Disordered" evidence="1">
    <location>
        <begin position="128"/>
        <end position="172"/>
    </location>
</feature>
<keyword evidence="2" id="KW-0472">Membrane</keyword>
<evidence type="ECO:0000256" key="1">
    <source>
        <dbReference type="SAM" id="MobiDB-lite"/>
    </source>
</evidence>